<keyword evidence="1" id="KW-1133">Transmembrane helix</keyword>
<keyword evidence="1" id="KW-0472">Membrane</keyword>
<comment type="caution">
    <text evidence="2">The sequence shown here is derived from an EMBL/GenBank/DDBJ whole genome shotgun (WGS) entry which is preliminary data.</text>
</comment>
<keyword evidence="1" id="KW-0812">Transmembrane</keyword>
<evidence type="ECO:0000313" key="3">
    <source>
        <dbReference type="Proteomes" id="UP001240643"/>
    </source>
</evidence>
<dbReference type="EMBL" id="JAUSWO010000001">
    <property type="protein sequence ID" value="MDQ0513649.1"/>
    <property type="molecule type" value="Genomic_DNA"/>
</dbReference>
<accession>A0ABU0LY66</accession>
<feature type="transmembrane region" description="Helical" evidence="1">
    <location>
        <begin position="41"/>
        <end position="65"/>
    </location>
</feature>
<feature type="transmembrane region" description="Helical" evidence="1">
    <location>
        <begin position="268"/>
        <end position="291"/>
    </location>
</feature>
<feature type="transmembrane region" description="Helical" evidence="1">
    <location>
        <begin position="227"/>
        <end position="248"/>
    </location>
</feature>
<evidence type="ECO:0000313" key="2">
    <source>
        <dbReference type="EMBL" id="MDQ0513649.1"/>
    </source>
</evidence>
<dbReference type="RefSeq" id="WP_256547656.1">
    <property type="nucleotide sequence ID" value="NZ_CP101809.1"/>
</dbReference>
<feature type="transmembrane region" description="Helical" evidence="1">
    <location>
        <begin position="77"/>
        <end position="96"/>
    </location>
</feature>
<dbReference type="Proteomes" id="UP001240643">
    <property type="component" value="Unassembled WGS sequence"/>
</dbReference>
<feature type="transmembrane region" description="Helical" evidence="1">
    <location>
        <begin position="194"/>
        <end position="215"/>
    </location>
</feature>
<gene>
    <name evidence="2" type="ORF">J2Z62_000087</name>
</gene>
<proteinExistence type="predicted"/>
<reference evidence="2" key="1">
    <citation type="submission" date="2023-07" db="EMBL/GenBank/DDBJ databases">
        <title>Genomic Encyclopedia of Type Strains, Phase IV (KMG-IV): sequencing the most valuable type-strain genomes for metagenomic binning, comparative biology and taxonomic classification.</title>
        <authorList>
            <person name="Goeker M."/>
        </authorList>
    </citation>
    <scope>NUCLEOTIDE SEQUENCE [LARGE SCALE GENOMIC DNA]</scope>
    <source>
        <strain evidence="2">DSM 21204</strain>
    </source>
</reference>
<feature type="transmembrane region" description="Helical" evidence="1">
    <location>
        <begin position="160"/>
        <end position="182"/>
    </location>
</feature>
<evidence type="ECO:0000256" key="1">
    <source>
        <dbReference type="SAM" id="Phobius"/>
    </source>
</evidence>
<feature type="transmembrane region" description="Helical" evidence="1">
    <location>
        <begin position="108"/>
        <end position="139"/>
    </location>
</feature>
<name>A0ABU0LY66_9BACT</name>
<sequence>MNYPSPNDFSSSGWDVKRHFHAQLNSASSNFILKSFFKASLMFLVFGILALFTTWGFGILIVRLAGSNNGFGSLQSFAWLLAFVPLFAGHAFYRKWSNDVEYASRNTIVWSFLLLGAAYLLLISLALSFATAIDLVYVVNQNNILGLTYGAIFNLTARNTLIVFAGSWLVYLVPAAIGRFFIKRNKTAQNLSRIIVISQTIMIVLFISYFILWFFAGNLGNRFSPYAGLLFMVLFGVVVLLMPIVSFFKFRKIAAVIDYADPHAVNNWSLFFAFTIFIQLLDVAYLLSLLMRWRNIR</sequence>
<organism evidence="2 3">
    <name type="scientific">Mycoplasmoides fastidiosum</name>
    <dbReference type="NCBI Taxonomy" id="92758"/>
    <lineage>
        <taxon>Bacteria</taxon>
        <taxon>Bacillati</taxon>
        <taxon>Mycoplasmatota</taxon>
        <taxon>Mycoplasmoidales</taxon>
        <taxon>Mycoplasmoidaceae</taxon>
        <taxon>Mycoplasmoides</taxon>
    </lineage>
</organism>
<protein>
    <submittedName>
        <fullName evidence="2">Uncharacterized protein</fullName>
    </submittedName>
</protein>
<keyword evidence="3" id="KW-1185">Reference proteome</keyword>